<organism evidence="2 3">
    <name type="scientific">Streptomyces bullii</name>
    <dbReference type="NCBI Taxonomy" id="349910"/>
    <lineage>
        <taxon>Bacteria</taxon>
        <taxon>Bacillati</taxon>
        <taxon>Actinomycetota</taxon>
        <taxon>Actinomycetes</taxon>
        <taxon>Kitasatosporales</taxon>
        <taxon>Streptomycetaceae</taxon>
        <taxon>Streptomyces</taxon>
    </lineage>
</organism>
<name>A0ABW0UJ67_9ACTN</name>
<evidence type="ECO:0000313" key="3">
    <source>
        <dbReference type="Proteomes" id="UP001596154"/>
    </source>
</evidence>
<feature type="region of interest" description="Disordered" evidence="1">
    <location>
        <begin position="1"/>
        <end position="31"/>
    </location>
</feature>
<reference evidence="3" key="1">
    <citation type="journal article" date="2019" name="Int. J. Syst. Evol. Microbiol.">
        <title>The Global Catalogue of Microorganisms (GCM) 10K type strain sequencing project: providing services to taxonomists for standard genome sequencing and annotation.</title>
        <authorList>
            <consortium name="The Broad Institute Genomics Platform"/>
            <consortium name="The Broad Institute Genome Sequencing Center for Infectious Disease"/>
            <person name="Wu L."/>
            <person name="Ma J."/>
        </authorList>
    </citation>
    <scope>NUCLEOTIDE SEQUENCE [LARGE SCALE GENOMIC DNA]</scope>
    <source>
        <strain evidence="3">CGMCC 4.7248</strain>
    </source>
</reference>
<gene>
    <name evidence="2" type="ORF">ACFPZJ_07480</name>
</gene>
<sequence length="107" mass="11957">MTMQPFAPLGRIVDSRPRKCGHSPGDNPGTDCPAEATWHIMWNTDREVGLACDPHMDIARRYVFLDSHRIGPDCDMPGTLWDFDEKRCVYPDEPAVETAAAEQPTTA</sequence>
<proteinExistence type="predicted"/>
<accession>A0ABW0UJ67</accession>
<evidence type="ECO:0000256" key="1">
    <source>
        <dbReference type="SAM" id="MobiDB-lite"/>
    </source>
</evidence>
<evidence type="ECO:0000313" key="2">
    <source>
        <dbReference type="EMBL" id="MFC5633636.1"/>
    </source>
</evidence>
<dbReference type="RefSeq" id="WP_381018833.1">
    <property type="nucleotide sequence ID" value="NZ_JBHSNY010000002.1"/>
</dbReference>
<dbReference type="Proteomes" id="UP001596154">
    <property type="component" value="Unassembled WGS sequence"/>
</dbReference>
<dbReference type="EMBL" id="JBHSNY010000002">
    <property type="protein sequence ID" value="MFC5633636.1"/>
    <property type="molecule type" value="Genomic_DNA"/>
</dbReference>
<keyword evidence="3" id="KW-1185">Reference proteome</keyword>
<comment type="caution">
    <text evidence="2">The sequence shown here is derived from an EMBL/GenBank/DDBJ whole genome shotgun (WGS) entry which is preliminary data.</text>
</comment>
<protein>
    <submittedName>
        <fullName evidence="2">Uncharacterized protein</fullName>
    </submittedName>
</protein>